<name>A0A0A2FVW8_9PORP</name>
<evidence type="ECO:0000313" key="3">
    <source>
        <dbReference type="Proteomes" id="UP000030146"/>
    </source>
</evidence>
<evidence type="ECO:0000313" key="2">
    <source>
        <dbReference type="EMBL" id="KGN95271.1"/>
    </source>
</evidence>
<gene>
    <name evidence="2" type="ORF">HR15_00300</name>
</gene>
<dbReference type="InterPro" id="IPR037126">
    <property type="entry name" value="PdaC/RsiV-like_sf"/>
</dbReference>
<dbReference type="Proteomes" id="UP000030146">
    <property type="component" value="Unassembled WGS sequence"/>
</dbReference>
<dbReference type="InterPro" id="IPR021729">
    <property type="entry name" value="DUF3298"/>
</dbReference>
<protein>
    <recommendedName>
        <fullName evidence="1">DUF3298 domain-containing protein</fullName>
    </recommendedName>
</protein>
<keyword evidence="3" id="KW-1185">Reference proteome</keyword>
<reference evidence="2 3" key="1">
    <citation type="submission" date="2014-08" db="EMBL/GenBank/DDBJ databases">
        <title>Porphyromonas gulae strain:COT-052_OH3439 Genome sequencing.</title>
        <authorList>
            <person name="Wallis C."/>
            <person name="Deusch O."/>
            <person name="O'Flynn C."/>
            <person name="Davis I."/>
            <person name="Jospin G."/>
            <person name="Darling A.E."/>
            <person name="Coil D.A."/>
            <person name="Alexiev A."/>
            <person name="Horsfall A."/>
            <person name="Kirkwood N."/>
            <person name="Harris S."/>
            <person name="Eisen J.A."/>
        </authorList>
    </citation>
    <scope>NUCLEOTIDE SEQUENCE [LARGE SCALE GENOMIC DNA]</scope>
    <source>
        <strain evidence="3">COT-052 OH3439</strain>
    </source>
</reference>
<comment type="caution">
    <text evidence="2">The sequence shown here is derived from an EMBL/GenBank/DDBJ whole genome shotgun (WGS) entry which is preliminary data.</text>
</comment>
<accession>A0A0A2FVW8</accession>
<sequence length="290" mass="32203">MKAKMPLLLLATFALLLQISSCKRERNKQSDRIVFDSISMERCTHLLGDSTMPCNDIKILFEYPSDSIPHAIGDSVRWNILNALFGPAYASMSPSEAMSAYAAASDSTYLSDMEPLLQEELALKPDYRPDLGLYAYIDHITGKVVFRQDSLLVYEIEAFKYMGGSHGYGDVAYLNLDLRTGKQILLEDIVAQGKDAALTDLLWKQLMADQGVSSLESLNEMGYGTLGDLYPTDNFEISERGITFLYNEYEIAPYAMGPIQITLSFDSLAPILKEDSPTVLLSTGKNGSKR</sequence>
<dbReference type="EMBL" id="JRAK01000004">
    <property type="protein sequence ID" value="KGN95271.1"/>
    <property type="molecule type" value="Genomic_DNA"/>
</dbReference>
<dbReference type="Gene3D" id="3.30.565.40">
    <property type="entry name" value="Fervidobacterium nodosum Rt17-B1 like"/>
    <property type="match status" value="1"/>
</dbReference>
<dbReference type="Pfam" id="PF11738">
    <property type="entry name" value="DUF3298"/>
    <property type="match status" value="1"/>
</dbReference>
<dbReference type="RefSeq" id="WP_039422907.1">
    <property type="nucleotide sequence ID" value="NZ_JRAK01000004.1"/>
</dbReference>
<organism evidence="2 3">
    <name type="scientific">Porphyromonas gulae</name>
    <dbReference type="NCBI Taxonomy" id="111105"/>
    <lineage>
        <taxon>Bacteria</taxon>
        <taxon>Pseudomonadati</taxon>
        <taxon>Bacteroidota</taxon>
        <taxon>Bacteroidia</taxon>
        <taxon>Bacteroidales</taxon>
        <taxon>Porphyromonadaceae</taxon>
        <taxon>Porphyromonas</taxon>
    </lineage>
</organism>
<dbReference type="Gene3D" id="3.90.640.20">
    <property type="entry name" value="Heat-shock cognate protein, ATPase"/>
    <property type="match status" value="1"/>
</dbReference>
<feature type="domain" description="DUF3298" evidence="1">
    <location>
        <begin position="187"/>
        <end position="265"/>
    </location>
</feature>
<evidence type="ECO:0000259" key="1">
    <source>
        <dbReference type="Pfam" id="PF11738"/>
    </source>
</evidence>
<proteinExistence type="predicted"/>
<dbReference type="AlphaFoldDB" id="A0A0A2FVW8"/>